<evidence type="ECO:0000313" key="2">
    <source>
        <dbReference type="Proteomes" id="UP000650224"/>
    </source>
</evidence>
<comment type="caution">
    <text evidence="1">The sequence shown here is derived from an EMBL/GenBank/DDBJ whole genome shotgun (WGS) entry which is preliminary data.</text>
</comment>
<sequence length="108" mass="12158">MNPKKYTYQISWSEEDGEYIATVLEFPSLSWLDPDRAQAEQGLLNLVAEVLEDMAESGEKIPTPLGERSYSGKFNVRTSHSLHRRLVMEAEAEGVSLNTWVNQKLASA</sequence>
<accession>A0A8I0LFX5</accession>
<protein>
    <submittedName>
        <fullName evidence="1">Type II toxin-antitoxin system HicB family antitoxin</fullName>
    </submittedName>
</protein>
<dbReference type="GO" id="GO:0006355">
    <property type="term" value="P:regulation of DNA-templated transcription"/>
    <property type="evidence" value="ECO:0007669"/>
    <property type="project" value="InterPro"/>
</dbReference>
<dbReference type="RefSeq" id="WP_191733671.1">
    <property type="nucleotide sequence ID" value="NZ_JACSPR010000005.1"/>
</dbReference>
<proteinExistence type="predicted"/>
<dbReference type="InterPro" id="IPR035069">
    <property type="entry name" value="TTHA1013/TTHA0281-like"/>
</dbReference>
<dbReference type="InterPro" id="IPR008651">
    <property type="entry name" value="Uncharacterised_HicB"/>
</dbReference>
<evidence type="ECO:0000313" key="1">
    <source>
        <dbReference type="EMBL" id="MBD8030454.1"/>
    </source>
</evidence>
<dbReference type="SUPFAM" id="SSF143100">
    <property type="entry name" value="TTHA1013/TTHA0281-like"/>
    <property type="match status" value="1"/>
</dbReference>
<dbReference type="Pfam" id="PF05534">
    <property type="entry name" value="HicB"/>
    <property type="match status" value="1"/>
</dbReference>
<name>A0A8I0LFX5_9CORY</name>
<gene>
    <name evidence="1" type="ORF">H9627_09000</name>
</gene>
<dbReference type="Proteomes" id="UP000650224">
    <property type="component" value="Unassembled WGS sequence"/>
</dbReference>
<dbReference type="InterPro" id="IPR010985">
    <property type="entry name" value="Ribbon_hlx_hlx"/>
</dbReference>
<organism evidence="1 2">
    <name type="scientific">Corynebacterium gallinarum</name>
    <dbReference type="NCBI Taxonomy" id="2762214"/>
    <lineage>
        <taxon>Bacteria</taxon>
        <taxon>Bacillati</taxon>
        <taxon>Actinomycetota</taxon>
        <taxon>Actinomycetes</taxon>
        <taxon>Mycobacteriales</taxon>
        <taxon>Corynebacteriaceae</taxon>
        <taxon>Corynebacterium</taxon>
    </lineage>
</organism>
<reference evidence="1 2" key="1">
    <citation type="submission" date="2020-08" db="EMBL/GenBank/DDBJ databases">
        <title>A Genomic Blueprint of the Chicken Gut Microbiome.</title>
        <authorList>
            <person name="Gilroy R."/>
            <person name="Ravi A."/>
            <person name="Getino M."/>
            <person name="Pursley I."/>
            <person name="Horton D.L."/>
            <person name="Alikhan N.-F."/>
            <person name="Baker D."/>
            <person name="Gharbi K."/>
            <person name="Hall N."/>
            <person name="Watson M."/>
            <person name="Adriaenssens E.M."/>
            <person name="Foster-Nyarko E."/>
            <person name="Jarju S."/>
            <person name="Secka A."/>
            <person name="Antonio M."/>
            <person name="Oren A."/>
            <person name="Chaudhuri R."/>
            <person name="La Ragione R.M."/>
            <person name="Hildebrand F."/>
            <person name="Pallen M.J."/>
        </authorList>
    </citation>
    <scope>NUCLEOTIDE SEQUENCE [LARGE SCALE GENOMIC DNA]</scope>
    <source>
        <strain evidence="1 2">Sa1YVA5</strain>
    </source>
</reference>
<dbReference type="EMBL" id="JACSPR010000005">
    <property type="protein sequence ID" value="MBD8030454.1"/>
    <property type="molecule type" value="Genomic_DNA"/>
</dbReference>
<keyword evidence="2" id="KW-1185">Reference proteome</keyword>
<dbReference type="SUPFAM" id="SSF47598">
    <property type="entry name" value="Ribbon-helix-helix"/>
    <property type="match status" value="1"/>
</dbReference>
<dbReference type="AlphaFoldDB" id="A0A8I0LFX5"/>